<dbReference type="GO" id="GO:0005874">
    <property type="term" value="C:microtubule"/>
    <property type="evidence" value="ECO:0007669"/>
    <property type="project" value="TreeGrafter"/>
</dbReference>
<dbReference type="RefSeq" id="XP_026607910.1">
    <property type="nucleotide sequence ID" value="XM_026742065.1"/>
</dbReference>
<dbReference type="GO" id="GO:0005739">
    <property type="term" value="C:mitochondrion"/>
    <property type="evidence" value="ECO:0007669"/>
    <property type="project" value="TreeGrafter"/>
</dbReference>
<dbReference type="GO" id="GO:0016559">
    <property type="term" value="P:peroxisome fission"/>
    <property type="evidence" value="ECO:0007669"/>
    <property type="project" value="TreeGrafter"/>
</dbReference>
<dbReference type="GO" id="GO:0016020">
    <property type="term" value="C:membrane"/>
    <property type="evidence" value="ECO:0007669"/>
    <property type="project" value="TreeGrafter"/>
</dbReference>
<dbReference type="GO" id="GO:0006897">
    <property type="term" value="P:endocytosis"/>
    <property type="evidence" value="ECO:0007669"/>
    <property type="project" value="TreeGrafter"/>
</dbReference>
<feature type="domain" description="GED" evidence="4">
    <location>
        <begin position="639"/>
        <end position="727"/>
    </location>
</feature>
<dbReference type="FunFam" id="3.40.50.300:FF:001425">
    <property type="entry name" value="Dynamin GTPase, putative"/>
    <property type="match status" value="1"/>
</dbReference>
<keyword evidence="2" id="KW-0342">GTP-binding</keyword>
<evidence type="ECO:0000313" key="7">
    <source>
        <dbReference type="Proteomes" id="UP000256690"/>
    </source>
</evidence>
<dbReference type="GO" id="GO:0008017">
    <property type="term" value="F:microtubule binding"/>
    <property type="evidence" value="ECO:0007669"/>
    <property type="project" value="TreeGrafter"/>
</dbReference>
<protein>
    <submittedName>
        <fullName evidence="6">Interferon-induced GTP-binding protein Mx</fullName>
    </submittedName>
</protein>
<keyword evidence="1" id="KW-0547">Nucleotide-binding</keyword>
<feature type="compositionally biased region" description="Acidic residues" evidence="3">
    <location>
        <begin position="431"/>
        <end position="450"/>
    </location>
</feature>
<dbReference type="InterPro" id="IPR020850">
    <property type="entry name" value="GED_dom"/>
</dbReference>
<proteinExistence type="predicted"/>
<feature type="region of interest" description="Disordered" evidence="3">
    <location>
        <begin position="424"/>
        <end position="450"/>
    </location>
</feature>
<dbReference type="InterPro" id="IPR030381">
    <property type="entry name" value="G_DYNAMIN_dom"/>
</dbReference>
<evidence type="ECO:0000256" key="3">
    <source>
        <dbReference type="SAM" id="MobiDB-lite"/>
    </source>
</evidence>
<dbReference type="GO" id="GO:0003924">
    <property type="term" value="F:GTPase activity"/>
    <property type="evidence" value="ECO:0007669"/>
    <property type="project" value="InterPro"/>
</dbReference>
<dbReference type="SMART" id="SM00053">
    <property type="entry name" value="DYNc"/>
    <property type="match status" value="1"/>
</dbReference>
<evidence type="ECO:0000259" key="5">
    <source>
        <dbReference type="PROSITE" id="PS51718"/>
    </source>
</evidence>
<dbReference type="Gene3D" id="3.40.50.300">
    <property type="entry name" value="P-loop containing nucleotide triphosphate hydrolases"/>
    <property type="match status" value="1"/>
</dbReference>
<dbReference type="EMBL" id="PVWQ01000001">
    <property type="protein sequence ID" value="RDW92727.1"/>
    <property type="molecule type" value="Genomic_DNA"/>
</dbReference>
<comment type="caution">
    <text evidence="6">The sequence shown here is derived from an EMBL/GenBank/DDBJ whole genome shotgun (WGS) entry which is preliminary data.</text>
</comment>
<dbReference type="GeneID" id="38110419"/>
<dbReference type="Gene3D" id="1.20.120.1240">
    <property type="entry name" value="Dynamin, middle domain"/>
    <property type="match status" value="1"/>
</dbReference>
<gene>
    <name evidence="6" type="ORF">DSM5745_00049</name>
</gene>
<dbReference type="GO" id="GO:0048312">
    <property type="term" value="P:intracellular distribution of mitochondria"/>
    <property type="evidence" value="ECO:0007669"/>
    <property type="project" value="TreeGrafter"/>
</dbReference>
<evidence type="ECO:0000313" key="6">
    <source>
        <dbReference type="EMBL" id="RDW92727.1"/>
    </source>
</evidence>
<organism evidence="6 7">
    <name type="scientific">Aspergillus mulundensis</name>
    <dbReference type="NCBI Taxonomy" id="1810919"/>
    <lineage>
        <taxon>Eukaryota</taxon>
        <taxon>Fungi</taxon>
        <taxon>Dikarya</taxon>
        <taxon>Ascomycota</taxon>
        <taxon>Pezizomycotina</taxon>
        <taxon>Eurotiomycetes</taxon>
        <taxon>Eurotiomycetidae</taxon>
        <taxon>Eurotiales</taxon>
        <taxon>Aspergillaceae</taxon>
        <taxon>Aspergillus</taxon>
        <taxon>Aspergillus subgen. Nidulantes</taxon>
    </lineage>
</organism>
<feature type="domain" description="Dynamin-type G" evidence="5">
    <location>
        <begin position="38"/>
        <end position="333"/>
    </location>
</feature>
<dbReference type="Pfam" id="PF01031">
    <property type="entry name" value="Dynamin_M"/>
    <property type="match status" value="1"/>
</dbReference>
<reference evidence="6 7" key="1">
    <citation type="journal article" date="2018" name="IMA Fungus">
        <title>IMA Genome-F 9: Draft genome sequence of Annulohypoxylon stygium, Aspergillus mulundensis, Berkeleyomyces basicola (syn. Thielaviopsis basicola), Ceratocystis smalleyi, two Cercospora beticola strains, Coleophoma cylindrospora, Fusarium fracticaudum, Phialophora cf. hyalina, and Morchella septimelata.</title>
        <authorList>
            <person name="Wingfield B.D."/>
            <person name="Bills G.F."/>
            <person name="Dong Y."/>
            <person name="Huang W."/>
            <person name="Nel W.J."/>
            <person name="Swalarsk-Parry B.S."/>
            <person name="Vaghefi N."/>
            <person name="Wilken P.M."/>
            <person name="An Z."/>
            <person name="de Beer Z.W."/>
            <person name="De Vos L."/>
            <person name="Chen L."/>
            <person name="Duong T.A."/>
            <person name="Gao Y."/>
            <person name="Hammerbacher A."/>
            <person name="Kikkert J.R."/>
            <person name="Li Y."/>
            <person name="Li H."/>
            <person name="Li K."/>
            <person name="Li Q."/>
            <person name="Liu X."/>
            <person name="Ma X."/>
            <person name="Naidoo K."/>
            <person name="Pethybridge S.J."/>
            <person name="Sun J."/>
            <person name="Steenkamp E.T."/>
            <person name="van der Nest M.A."/>
            <person name="van Wyk S."/>
            <person name="Wingfield M.J."/>
            <person name="Xiong C."/>
            <person name="Yue Q."/>
            <person name="Zhang X."/>
        </authorList>
    </citation>
    <scope>NUCLEOTIDE SEQUENCE [LARGE SCALE GENOMIC DNA]</scope>
    <source>
        <strain evidence="6 7">DSM 5745</strain>
    </source>
</reference>
<dbReference type="InterPro" id="IPR000375">
    <property type="entry name" value="Dynamin_stalk"/>
</dbReference>
<dbReference type="AlphaFoldDB" id="A0A3D8T2D7"/>
<dbReference type="OrthoDB" id="415706at2759"/>
<dbReference type="PANTHER" id="PTHR11566:SF21">
    <property type="entry name" value="DYNAMIN RELATED PROTEIN 1, ISOFORM A"/>
    <property type="match status" value="1"/>
</dbReference>
<evidence type="ECO:0000256" key="1">
    <source>
        <dbReference type="ARBA" id="ARBA00022741"/>
    </source>
</evidence>
<sequence>MNIESIQAATAFRHLRTSTSSQRLSQIEQIRAHGIGEVVALPQLAVCGDQSAGKSSVLEAITGIPFPQQDGLCTRFPTEITLRHSEATQSITIFASIRPHSVRSRKEKDYLASYQKTLGAISELPSIIADASKLMGIRGYGGQKNGPAFAADVLRIEITGPIGLQLSVVDLPGLISVVSEEQNENDVVMIHDMVTSYLQSSRTIILAVVQASNDFANQCIIRMARKHDPEGQRTVGIITKPDLINQGTESKIARIAKNLDTIKLKLGFFLLKNPSPMERKDCHSMTARSALEDRFFSRPSWAIHHLDKKRIGSESLRTFLQKLLDSHIEHELPKVRNEIKKRLDATEAELRSMGDARSTVGDIRSFLTSLSMAFYDMLQAALDGNYHTLRHDFFDSNQNARLRALVQQANTNFATFMRTQGARRVVREEPAETEEAEEAEEPDEDEDEQLEQVDDNLFPQIYVTQQEMMDWIKEVYSRTRGKELTGSCNSALLAELFQEQSRRWAHIAEGHILDVRALIFVWIEQAVRALVPEDGVRAEVGNMLYGWLDSAHKSAFEELGKLLQDERRHPLTYNHYYTDNVQKERQEGRRNKVRNLFTRELQKKWQGKLEILSKSDPVLEKFLSGVDRRIVVDMEYQACSEALTQLDAYYKVAMKTFVDNVARQVIERHLMGSFSEAFNPTSVARMSDDELLRIGSEPQHEADRRARLNNMAQALRQSLLVLQRPAS</sequence>
<dbReference type="GO" id="GO:0000266">
    <property type="term" value="P:mitochondrial fission"/>
    <property type="evidence" value="ECO:0007669"/>
    <property type="project" value="TreeGrafter"/>
</dbReference>
<dbReference type="Pfam" id="PF00350">
    <property type="entry name" value="Dynamin_N"/>
    <property type="match status" value="1"/>
</dbReference>
<evidence type="ECO:0000259" key="4">
    <source>
        <dbReference type="PROSITE" id="PS51388"/>
    </source>
</evidence>
<dbReference type="SUPFAM" id="SSF52540">
    <property type="entry name" value="P-loop containing nucleoside triphosphate hydrolases"/>
    <property type="match status" value="1"/>
</dbReference>
<dbReference type="PANTHER" id="PTHR11566">
    <property type="entry name" value="DYNAMIN"/>
    <property type="match status" value="1"/>
</dbReference>
<dbReference type="PROSITE" id="PS51388">
    <property type="entry name" value="GED"/>
    <property type="match status" value="1"/>
</dbReference>
<dbReference type="Proteomes" id="UP000256690">
    <property type="component" value="Unassembled WGS sequence"/>
</dbReference>
<accession>A0A3D8T2D7</accession>
<dbReference type="PRINTS" id="PR00195">
    <property type="entry name" value="DYNAMIN"/>
</dbReference>
<dbReference type="InterPro" id="IPR022812">
    <property type="entry name" value="Dynamin"/>
</dbReference>
<dbReference type="PROSITE" id="PS51718">
    <property type="entry name" value="G_DYNAMIN_2"/>
    <property type="match status" value="1"/>
</dbReference>
<dbReference type="InterPro" id="IPR045063">
    <property type="entry name" value="Dynamin_N"/>
</dbReference>
<dbReference type="GO" id="GO:0005525">
    <property type="term" value="F:GTP binding"/>
    <property type="evidence" value="ECO:0007669"/>
    <property type="project" value="InterPro"/>
</dbReference>
<dbReference type="InterPro" id="IPR027417">
    <property type="entry name" value="P-loop_NTPase"/>
</dbReference>
<dbReference type="InterPro" id="IPR001401">
    <property type="entry name" value="Dynamin_GTPase"/>
</dbReference>
<dbReference type="CDD" id="cd08771">
    <property type="entry name" value="DLP_1"/>
    <property type="match status" value="1"/>
</dbReference>
<dbReference type="STRING" id="1810919.A0A3D8T2D7"/>
<evidence type="ECO:0000256" key="2">
    <source>
        <dbReference type="ARBA" id="ARBA00023134"/>
    </source>
</evidence>
<keyword evidence="7" id="KW-1185">Reference proteome</keyword>
<name>A0A3D8T2D7_9EURO</name>